<evidence type="ECO:0000313" key="4">
    <source>
        <dbReference type="EMBL" id="BBX67862.1"/>
    </source>
</evidence>
<proteinExistence type="inferred from homology"/>
<dbReference type="Proteomes" id="UP000466514">
    <property type="component" value="Chromosome"/>
</dbReference>
<dbReference type="GO" id="GO:0033178">
    <property type="term" value="C:proton-transporting two-sector ATPase complex, catalytic domain"/>
    <property type="evidence" value="ECO:0007669"/>
    <property type="project" value="InterPro"/>
</dbReference>
<dbReference type="GO" id="GO:0046961">
    <property type="term" value="F:proton-transporting ATPase activity, rotational mechanism"/>
    <property type="evidence" value="ECO:0007669"/>
    <property type="project" value="InterPro"/>
</dbReference>
<dbReference type="EMBL" id="AP022574">
    <property type="protein sequence ID" value="BBX67862.1"/>
    <property type="molecule type" value="Genomic_DNA"/>
</dbReference>
<evidence type="ECO:0000256" key="3">
    <source>
        <dbReference type="ARBA" id="ARBA00023065"/>
    </source>
</evidence>
<gene>
    <name evidence="4" type="ORF">MPSYJ_13230</name>
</gene>
<reference evidence="4 5" key="1">
    <citation type="journal article" date="2019" name="Emerg. Microbes Infect.">
        <title>Comprehensive subspecies identification of 175 nontuberculous mycobacteria species based on 7547 genomic profiles.</title>
        <authorList>
            <person name="Matsumoto Y."/>
            <person name="Kinjo T."/>
            <person name="Motooka D."/>
            <person name="Nabeya D."/>
            <person name="Jung N."/>
            <person name="Uechi K."/>
            <person name="Horii T."/>
            <person name="Iida T."/>
            <person name="Fujita J."/>
            <person name="Nakamura S."/>
        </authorList>
    </citation>
    <scope>NUCLEOTIDE SEQUENCE [LARGE SCALE GENOMIC DNA]</scope>
    <source>
        <strain evidence="4 5">JCM 13323</strain>
    </source>
</reference>
<keyword evidence="5" id="KW-1185">Reference proteome</keyword>
<keyword evidence="2" id="KW-0813">Transport</keyword>
<dbReference type="RefSeq" id="WP_163720984.1">
    <property type="nucleotide sequence ID" value="NZ_AP022574.1"/>
</dbReference>
<dbReference type="AlphaFoldDB" id="A0A7I7M7U5"/>
<keyword evidence="3" id="KW-0406">Ion transport</keyword>
<evidence type="ECO:0000256" key="2">
    <source>
        <dbReference type="ARBA" id="ARBA00022448"/>
    </source>
</evidence>
<protein>
    <submittedName>
        <fullName evidence="4">Uncharacterized protein</fullName>
    </submittedName>
</protein>
<name>A0A7I7M7U5_9MYCO</name>
<dbReference type="Pfam" id="PF01991">
    <property type="entry name" value="vATP-synt_E"/>
    <property type="match status" value="1"/>
</dbReference>
<accession>A0A7I7M7U5</accession>
<dbReference type="KEGG" id="mpsc:MPSYJ_13230"/>
<sequence length="170" mass="18223">MPELADPLAPVREELLARARAEAQRLLAQTDADAEATLAAAQSEADAIRDAARAEGESNAAAVLAVERSRARRQARAVVLAAQRKAYDELRSRVVQALPALRDDPAYRPWRDRLAAHARTVLGADAVLSEPPEGGVLGEANGRRARYTLALLADHVIDTMGADVEGLWSS</sequence>
<dbReference type="InterPro" id="IPR002842">
    <property type="entry name" value="ATPase_V1_Esu"/>
</dbReference>
<comment type="similarity">
    <text evidence="1">Belongs to the V-ATPase E subunit family.</text>
</comment>
<evidence type="ECO:0000313" key="5">
    <source>
        <dbReference type="Proteomes" id="UP000466514"/>
    </source>
</evidence>
<organism evidence="4 5">
    <name type="scientific">Mycolicibacterium psychrotolerans</name>
    <dbReference type="NCBI Taxonomy" id="216929"/>
    <lineage>
        <taxon>Bacteria</taxon>
        <taxon>Bacillati</taxon>
        <taxon>Actinomycetota</taxon>
        <taxon>Actinomycetes</taxon>
        <taxon>Mycobacteriales</taxon>
        <taxon>Mycobacteriaceae</taxon>
        <taxon>Mycolicibacterium</taxon>
    </lineage>
</organism>
<evidence type="ECO:0000256" key="1">
    <source>
        <dbReference type="ARBA" id="ARBA00005901"/>
    </source>
</evidence>